<dbReference type="EMBL" id="CP014163">
    <property type="protein sequence ID" value="AMB99658.1"/>
    <property type="molecule type" value="Genomic_DNA"/>
</dbReference>
<dbReference type="Gene3D" id="3.40.710.10">
    <property type="entry name" value="DD-peptidase/beta-lactamase superfamily"/>
    <property type="match status" value="1"/>
</dbReference>
<dbReference type="Proteomes" id="UP000062260">
    <property type="component" value="Chromosome"/>
</dbReference>
<keyword evidence="3" id="KW-0472">Membrane</keyword>
<dbReference type="OrthoDB" id="9804124at2"/>
<dbReference type="Pfam" id="PF03717">
    <property type="entry name" value="PBP_dimer"/>
    <property type="match status" value="1"/>
</dbReference>
<dbReference type="Pfam" id="PF00905">
    <property type="entry name" value="Transpeptidase"/>
    <property type="match status" value="1"/>
</dbReference>
<dbReference type="Gene3D" id="3.30.70.2110">
    <property type="match status" value="1"/>
</dbReference>
<dbReference type="Gene3D" id="2.20.70.70">
    <property type="match status" value="1"/>
</dbReference>
<dbReference type="GO" id="GO:0005886">
    <property type="term" value="C:plasma membrane"/>
    <property type="evidence" value="ECO:0007669"/>
    <property type="project" value="UniProtKB-SubCell"/>
</dbReference>
<dbReference type="InterPro" id="IPR001460">
    <property type="entry name" value="PCN-bd_Tpept"/>
</dbReference>
<reference evidence="4 5" key="1">
    <citation type="journal article" date="2016" name="Genome Announc.">
        <title>Complete Genome Sequences of Aerococcus christensenii CCUG 28831T, Aerococcus sanguinicola CCUG 43001T, Aerococcus urinae CCUG 36881T, Aerococcus urinaeequi CCUG 28094T, Aerococcus urinaehominis CCUG 42038 BT, and Aerococcus viridans CCUG 4311T.</title>
        <authorList>
            <person name="Carkaci D."/>
            <person name="Dargis R."/>
            <person name="Nielsen X.C."/>
            <person name="Skovgaard O."/>
            <person name="Fuursted K."/>
            <person name="Christensen J.J."/>
        </authorList>
    </citation>
    <scope>NUCLEOTIDE SEQUENCE [LARGE SCALE GENOMIC DNA]</scope>
    <source>
        <strain evidence="4 5">CCUG42038B</strain>
    </source>
</reference>
<dbReference type="InterPro" id="IPR005543">
    <property type="entry name" value="PASTA_dom"/>
</dbReference>
<accession>A0A0X8FLS0</accession>
<protein>
    <submittedName>
        <fullName evidence="4">Penicillin-binding protein</fullName>
    </submittedName>
</protein>
<dbReference type="InterPro" id="IPR012338">
    <property type="entry name" value="Beta-lactam/transpept-like"/>
</dbReference>
<dbReference type="PANTHER" id="PTHR30627:SF26">
    <property type="entry name" value="PENICILLIN-BINDING PROTEIN 2B"/>
    <property type="match status" value="1"/>
</dbReference>
<dbReference type="SUPFAM" id="SSF56519">
    <property type="entry name" value="Penicillin binding protein dimerisation domain"/>
    <property type="match status" value="1"/>
</dbReference>
<reference evidence="5" key="2">
    <citation type="submission" date="2016-01" db="EMBL/GenBank/DDBJ databases">
        <title>Six Aerococcus type strain genome sequencing and assembly using PacBio and Illumina Hiseq.</title>
        <authorList>
            <person name="Carkaci D."/>
            <person name="Dargis R."/>
            <person name="Nielsen X.C."/>
            <person name="Skovgaard O."/>
            <person name="Fuursted K."/>
            <person name="Christensen J.J."/>
        </authorList>
    </citation>
    <scope>NUCLEOTIDE SEQUENCE [LARGE SCALE GENOMIC DNA]</scope>
    <source>
        <strain evidence="5">CCUG42038B</strain>
    </source>
</reference>
<dbReference type="Pfam" id="PF03793">
    <property type="entry name" value="PASTA"/>
    <property type="match status" value="2"/>
</dbReference>
<dbReference type="KEGG" id="auh:AWM75_06540"/>
<dbReference type="RefSeq" id="WP_067979844.1">
    <property type="nucleotide sequence ID" value="NZ_CP014163.1"/>
</dbReference>
<dbReference type="InterPro" id="IPR005311">
    <property type="entry name" value="PBP_dimer"/>
</dbReference>
<dbReference type="STRING" id="128944.AWM75_06540"/>
<dbReference type="SMART" id="SM00740">
    <property type="entry name" value="PASTA"/>
    <property type="match status" value="2"/>
</dbReference>
<dbReference type="InterPro" id="IPR050515">
    <property type="entry name" value="Beta-lactam/transpept"/>
</dbReference>
<dbReference type="SUPFAM" id="SSF56601">
    <property type="entry name" value="beta-lactamase/transpeptidase-like"/>
    <property type="match status" value="1"/>
</dbReference>
<keyword evidence="5" id="KW-1185">Reference proteome</keyword>
<comment type="similarity">
    <text evidence="2">Belongs to the transpeptidase family.</text>
</comment>
<gene>
    <name evidence="4" type="ORF">AWM75_06540</name>
</gene>
<dbReference type="PROSITE" id="PS51178">
    <property type="entry name" value="PASTA"/>
    <property type="match status" value="2"/>
</dbReference>
<dbReference type="GO" id="GO:0071555">
    <property type="term" value="P:cell wall organization"/>
    <property type="evidence" value="ECO:0007669"/>
    <property type="project" value="TreeGrafter"/>
</dbReference>
<evidence type="ECO:0000256" key="3">
    <source>
        <dbReference type="ARBA" id="ARBA00023136"/>
    </source>
</evidence>
<evidence type="ECO:0000313" key="5">
    <source>
        <dbReference type="Proteomes" id="UP000062260"/>
    </source>
</evidence>
<evidence type="ECO:0000313" key="4">
    <source>
        <dbReference type="EMBL" id="AMB99658.1"/>
    </source>
</evidence>
<dbReference type="GO" id="GO:0008658">
    <property type="term" value="F:penicillin binding"/>
    <property type="evidence" value="ECO:0007669"/>
    <property type="project" value="InterPro"/>
</dbReference>
<dbReference type="Gene3D" id="3.30.10.20">
    <property type="match status" value="1"/>
</dbReference>
<sequence>MKEDQAKTRRIAFIRRMLLVVILVAVIFLARFGQIMLAGRAFGVNLRERTQVMYGQENLVVAPRGTIYDVGGNPIALDADAYTMYAVLTPKWTDAEAEPEHVENKEATAQALAKHIDMSAEDILKTLSQEGVDQVQFGNAGQNLSYAQMAAIQAENLQGIKFSETPSRLYPNQVFASHLIGYADFKQAADKIDSRLFGELGLELSRDENLAGENGYQTANKKTGNKTIVKEAQEGQDIYTTLDSRLQTYLETLVNQVDDKYQPKKLTAMLVEPTTGKIVAATQRPTFNPQTREGLEDMWQNLLVEDSYEPGSTFKILTVAAAVEEGIFDPNAYYQSGSIEIDGSVISDYNKVGWGAITQLEGLARSSNVLTVELVQAMGYDTWKNYMYEFGLLQKPNSGFANETAGSMNYEVEFEKASTSFGQGIRLSPWQMVQALTAVANDGQMMALQIIDRYEDQDGQIQVVKPEQKNQPISAETAQKTRQFLTEVVNSEHGSGRSYAIEGVDLAVKTGTAEIFDEDAQQYLAGGNNYLFSMAGMAPADNPQYIMYITLQQPIEGTGVYPNQMIAEIFVPLMERALAYNAVGNELEHQQEVLPDFSGQSVLSAQSRLNELGFLKTRRIGQGDQVIAQSPAGGESLASNQTVILITDYDGLAPDFSGLTRSEAQRLANSLGIEVRLEGEGIVVGQSIAAGNPLAQDQPLVLQLQQA</sequence>
<organism evidence="4 5">
    <name type="scientific">Aerococcus urinaehominis</name>
    <dbReference type="NCBI Taxonomy" id="128944"/>
    <lineage>
        <taxon>Bacteria</taxon>
        <taxon>Bacillati</taxon>
        <taxon>Bacillota</taxon>
        <taxon>Bacilli</taxon>
        <taxon>Lactobacillales</taxon>
        <taxon>Aerococcaceae</taxon>
        <taxon>Aerococcus</taxon>
    </lineage>
</organism>
<dbReference type="CDD" id="cd06575">
    <property type="entry name" value="PASTA_Pbp2x-like_2"/>
    <property type="match status" value="1"/>
</dbReference>
<comment type="subcellular location">
    <subcellularLocation>
        <location evidence="1">Cell membrane</location>
        <topology evidence="1">Single-pass membrane protein</topology>
    </subcellularLocation>
</comment>
<name>A0A0X8FLS0_9LACT</name>
<dbReference type="Gene3D" id="3.90.1310.10">
    <property type="entry name" value="Penicillin-binding protein 2a (Domain 2)"/>
    <property type="match status" value="1"/>
</dbReference>
<dbReference type="CDD" id="cd06576">
    <property type="entry name" value="PASTA_Pbp2x-like_1"/>
    <property type="match status" value="1"/>
</dbReference>
<dbReference type="AlphaFoldDB" id="A0A0X8FLS0"/>
<dbReference type="InterPro" id="IPR036138">
    <property type="entry name" value="PBP_dimer_sf"/>
</dbReference>
<dbReference type="PANTHER" id="PTHR30627">
    <property type="entry name" value="PEPTIDOGLYCAN D,D-TRANSPEPTIDASE"/>
    <property type="match status" value="1"/>
</dbReference>
<dbReference type="SUPFAM" id="SSF54184">
    <property type="entry name" value="Penicillin-binding protein 2x (pbp-2x), c-terminal domain"/>
    <property type="match status" value="2"/>
</dbReference>
<evidence type="ECO:0000256" key="2">
    <source>
        <dbReference type="ARBA" id="ARBA00007171"/>
    </source>
</evidence>
<proteinExistence type="inferred from homology"/>
<evidence type="ECO:0000256" key="1">
    <source>
        <dbReference type="ARBA" id="ARBA00004162"/>
    </source>
</evidence>